<evidence type="ECO:0000313" key="4">
    <source>
        <dbReference type="Proteomes" id="UP001454036"/>
    </source>
</evidence>
<evidence type="ECO:0000256" key="2">
    <source>
        <dbReference type="SAM" id="SignalP"/>
    </source>
</evidence>
<dbReference type="GO" id="GO:0005509">
    <property type="term" value="F:calcium ion binding"/>
    <property type="evidence" value="ECO:0007669"/>
    <property type="project" value="TreeGrafter"/>
</dbReference>
<keyword evidence="2" id="KW-0732">Signal</keyword>
<dbReference type="SUPFAM" id="SSF47473">
    <property type="entry name" value="EF-hand"/>
    <property type="match status" value="1"/>
</dbReference>
<feature type="signal peptide" evidence="2">
    <location>
        <begin position="1"/>
        <end position="19"/>
    </location>
</feature>
<reference evidence="3 4" key="1">
    <citation type="submission" date="2024-01" db="EMBL/GenBank/DDBJ databases">
        <title>The complete chloroplast genome sequence of Lithospermum erythrorhizon: insights into the phylogenetic relationship among Boraginaceae species and the maternal lineages of purple gromwells.</title>
        <authorList>
            <person name="Okada T."/>
            <person name="Watanabe K."/>
        </authorList>
    </citation>
    <scope>NUCLEOTIDE SEQUENCE [LARGE SCALE GENOMIC DNA]</scope>
</reference>
<comment type="caution">
    <text evidence="3">The sequence shown here is derived from an EMBL/GenBank/DDBJ whole genome shotgun (WGS) entry which is preliminary data.</text>
</comment>
<keyword evidence="4" id="KW-1185">Reference proteome</keyword>
<dbReference type="Pfam" id="PF05042">
    <property type="entry name" value="Caleosin"/>
    <property type="match status" value="1"/>
</dbReference>
<dbReference type="AlphaFoldDB" id="A0AAV3Q3N7"/>
<comment type="similarity">
    <text evidence="1">Belongs to the caleosin family.</text>
</comment>
<protein>
    <submittedName>
        <fullName evidence="3">Oxygenase</fullName>
    </submittedName>
</protein>
<accession>A0AAV3Q3N7</accession>
<evidence type="ECO:0000313" key="3">
    <source>
        <dbReference type="EMBL" id="GAA0158689.1"/>
    </source>
</evidence>
<name>A0AAV3Q3N7_LITER</name>
<feature type="chain" id="PRO_5043842323" evidence="2">
    <location>
        <begin position="20"/>
        <end position="202"/>
    </location>
</feature>
<dbReference type="Proteomes" id="UP001454036">
    <property type="component" value="Unassembled WGS sequence"/>
</dbReference>
<organism evidence="3 4">
    <name type="scientific">Lithospermum erythrorhizon</name>
    <name type="common">Purple gromwell</name>
    <name type="synonym">Lithospermum officinale var. erythrorhizon</name>
    <dbReference type="NCBI Taxonomy" id="34254"/>
    <lineage>
        <taxon>Eukaryota</taxon>
        <taxon>Viridiplantae</taxon>
        <taxon>Streptophyta</taxon>
        <taxon>Embryophyta</taxon>
        <taxon>Tracheophyta</taxon>
        <taxon>Spermatophyta</taxon>
        <taxon>Magnoliopsida</taxon>
        <taxon>eudicotyledons</taxon>
        <taxon>Gunneridae</taxon>
        <taxon>Pentapetalae</taxon>
        <taxon>asterids</taxon>
        <taxon>lamiids</taxon>
        <taxon>Boraginales</taxon>
        <taxon>Boraginaceae</taxon>
        <taxon>Boraginoideae</taxon>
        <taxon>Lithospermeae</taxon>
        <taxon>Lithospermum</taxon>
    </lineage>
</organism>
<dbReference type="InterPro" id="IPR007736">
    <property type="entry name" value="Caleosin-related"/>
</dbReference>
<dbReference type="InterPro" id="IPR011992">
    <property type="entry name" value="EF-hand-dom_pair"/>
</dbReference>
<sequence>MMGIQKYFILFFIFHVVAGNLDNGNLTALQKHVSFFDRNKDGIIYVTETFEGLRALGMGIALASSASVFINTALSQKTRPGEGFAANFPIVVKNIQLGKHGSDTDVYDEQGRFVEPKFEELFQKFARTHPNALTSDELSEMLKAKRDPNDYKGWIAAESEWKILYTLGKDDQGLLQKDTVRAMYDGSLFERIEKDRKSKNQI</sequence>
<evidence type="ECO:0000256" key="1">
    <source>
        <dbReference type="ARBA" id="ARBA00006765"/>
    </source>
</evidence>
<dbReference type="GO" id="GO:0004497">
    <property type="term" value="F:monooxygenase activity"/>
    <property type="evidence" value="ECO:0007669"/>
    <property type="project" value="TreeGrafter"/>
</dbReference>
<proteinExistence type="inferred from homology"/>
<dbReference type="PANTHER" id="PTHR31495">
    <property type="entry name" value="PEROXYGENASE 3-RELATED"/>
    <property type="match status" value="1"/>
</dbReference>
<dbReference type="PANTHER" id="PTHR31495:SF1">
    <property type="entry name" value="INACTIVE PEROXYGENASE-LIKE PROTEIN-RELATED"/>
    <property type="match status" value="1"/>
</dbReference>
<dbReference type="EMBL" id="BAABME010003410">
    <property type="protein sequence ID" value="GAA0158689.1"/>
    <property type="molecule type" value="Genomic_DNA"/>
</dbReference>
<gene>
    <name evidence="3" type="ORF">LIER_15646</name>
</gene>